<sequence>MTPSTRSRLTTATLAVLMLLTAGCVIDGQPVRNELPTAADLGLPEQSRLAMPMQRQPVRGWRIGAATLGLDPKAAIRYSPIRNVGDRAIFLAMTVRDWWVIGIDVANGHRLFESVPLGQHESAEDMLASACFANGPKMVVCLRGSAEPAAPTHAWVIDTDTGGLLYDGPTDLNWSTPKQDPAVQQLGDYLVATVDGQGVYGVGPHAELTWHVPGTGFVEFPTDDASDVPAPVLAVASRLREPDVVFSLADGKLLTPKVSAGEEVRRAVVYPDGFAYQRERNYKDTGITFFDNAGREKGQFDGAAELLSGSEIVPVARTADADRVLTMAGKPMLELSKPGLMPYTRLAGTTLLVSTDEDRRMWRQFDLRTGEEAKTCDNEALWYSYIGSSGDVVVMGGGRTLALAQAMDLATCEILWTLPGSTDNEAKDLWRVNTTLVLRVNNELSSLVPPD</sequence>
<evidence type="ECO:0000313" key="2">
    <source>
        <dbReference type="Proteomes" id="UP000069705"/>
    </source>
</evidence>
<gene>
    <name evidence="1" type="ORF">RMCFA_1886</name>
</gene>
<protein>
    <submittedName>
        <fullName evidence="1">Uncharacterized protein</fullName>
    </submittedName>
</protein>
<dbReference type="RefSeq" id="WP_131809013.1">
    <property type="nucleotide sequence ID" value="NZ_BCSZ01000016.1"/>
</dbReference>
<proteinExistence type="predicted"/>
<comment type="caution">
    <text evidence="1">The sequence shown here is derived from an EMBL/GenBank/DDBJ whole genome shotgun (WGS) entry which is preliminary data.</text>
</comment>
<organism evidence="1 2">
    <name type="scientific">Mycolicibacterium fortuitum subsp. acetamidolyticum</name>
    <dbReference type="NCBI Taxonomy" id="144550"/>
    <lineage>
        <taxon>Bacteria</taxon>
        <taxon>Bacillati</taxon>
        <taxon>Actinomycetota</taxon>
        <taxon>Actinomycetes</taxon>
        <taxon>Mycobacteriales</taxon>
        <taxon>Mycobacteriaceae</taxon>
        <taxon>Mycolicibacterium</taxon>
    </lineage>
</organism>
<accession>A0A100WPE6</accession>
<dbReference type="InterPro" id="IPR011047">
    <property type="entry name" value="Quinoprotein_ADH-like_sf"/>
</dbReference>
<dbReference type="SUPFAM" id="SSF50998">
    <property type="entry name" value="Quinoprotein alcohol dehydrogenase-like"/>
    <property type="match status" value="1"/>
</dbReference>
<dbReference type="Proteomes" id="UP000069705">
    <property type="component" value="Unassembled WGS sequence"/>
</dbReference>
<reference evidence="1 2" key="1">
    <citation type="journal article" date="2016" name="Genome Announc.">
        <title>Draft Genome Sequences of Five Rapidly Growing Mycobacterium Species, M. thermoresistibile, M. fortuitum subsp. acetamidolyticum, M. canariasense, M. brisbanense, and M. novocastrense.</title>
        <authorList>
            <person name="Katahira K."/>
            <person name="Ogura Y."/>
            <person name="Gotoh Y."/>
            <person name="Hayashi T."/>
        </authorList>
    </citation>
    <scope>NUCLEOTIDE SEQUENCE [LARGE SCALE GENOMIC DNA]</scope>
    <source>
        <strain evidence="1 2">JCM6368</strain>
    </source>
</reference>
<evidence type="ECO:0000313" key="1">
    <source>
        <dbReference type="EMBL" id="GAT01774.1"/>
    </source>
</evidence>
<dbReference type="EMBL" id="BCSZ01000016">
    <property type="protein sequence ID" value="GAT01774.1"/>
    <property type="molecule type" value="Genomic_DNA"/>
</dbReference>
<dbReference type="PROSITE" id="PS51257">
    <property type="entry name" value="PROKAR_LIPOPROTEIN"/>
    <property type="match status" value="1"/>
</dbReference>
<name>A0A100WPE6_MYCFO</name>
<dbReference type="AlphaFoldDB" id="A0A100WPE6"/>
<reference evidence="2" key="2">
    <citation type="submission" date="2016-02" db="EMBL/GenBank/DDBJ databases">
        <title>Draft genome sequence of five rapidly growing Mycobacterium species.</title>
        <authorList>
            <person name="Katahira K."/>
            <person name="Gotou Y."/>
            <person name="Iida K."/>
            <person name="Ogura Y."/>
            <person name="Hayashi T."/>
        </authorList>
    </citation>
    <scope>NUCLEOTIDE SEQUENCE [LARGE SCALE GENOMIC DNA]</scope>
    <source>
        <strain evidence="2">JCM6368</strain>
    </source>
</reference>